<dbReference type="Proteomes" id="UP001055811">
    <property type="component" value="Linkage Group LG02"/>
</dbReference>
<reference evidence="1 2" key="2">
    <citation type="journal article" date="2022" name="Mol. Ecol. Resour.">
        <title>The genomes of chicory, endive, great burdock and yacon provide insights into Asteraceae paleo-polyploidization history and plant inulin production.</title>
        <authorList>
            <person name="Fan W."/>
            <person name="Wang S."/>
            <person name="Wang H."/>
            <person name="Wang A."/>
            <person name="Jiang F."/>
            <person name="Liu H."/>
            <person name="Zhao H."/>
            <person name="Xu D."/>
            <person name="Zhang Y."/>
        </authorList>
    </citation>
    <scope>NUCLEOTIDE SEQUENCE [LARGE SCALE GENOMIC DNA]</scope>
    <source>
        <strain evidence="2">cv. Punajuju</strain>
        <tissue evidence="1">Leaves</tissue>
    </source>
</reference>
<reference evidence="2" key="1">
    <citation type="journal article" date="2022" name="Mol. Ecol. Resour.">
        <title>The genomes of chicory, endive, great burdock and yacon provide insights into Asteraceae palaeo-polyploidization history and plant inulin production.</title>
        <authorList>
            <person name="Fan W."/>
            <person name="Wang S."/>
            <person name="Wang H."/>
            <person name="Wang A."/>
            <person name="Jiang F."/>
            <person name="Liu H."/>
            <person name="Zhao H."/>
            <person name="Xu D."/>
            <person name="Zhang Y."/>
        </authorList>
    </citation>
    <scope>NUCLEOTIDE SEQUENCE [LARGE SCALE GENOMIC DNA]</scope>
    <source>
        <strain evidence="2">cv. Punajuju</strain>
    </source>
</reference>
<keyword evidence="2" id="KW-1185">Reference proteome</keyword>
<dbReference type="EMBL" id="CM042010">
    <property type="protein sequence ID" value="KAI3782343.1"/>
    <property type="molecule type" value="Genomic_DNA"/>
</dbReference>
<name>A0ACB9GH21_CICIN</name>
<protein>
    <submittedName>
        <fullName evidence="1">Uncharacterized protein</fullName>
    </submittedName>
</protein>
<evidence type="ECO:0000313" key="2">
    <source>
        <dbReference type="Proteomes" id="UP001055811"/>
    </source>
</evidence>
<evidence type="ECO:0000313" key="1">
    <source>
        <dbReference type="EMBL" id="KAI3782343.1"/>
    </source>
</evidence>
<gene>
    <name evidence="1" type="ORF">L2E82_12388</name>
</gene>
<sequence length="251" mass="28536">MDSSSGTQDVAVAGGAAGTPMACRWNPTKEQISMLENLYGQGLRTPTAEQIQEITSRLQMYGHIEGKNVFYWFQNHKARQRQKEKQDHLSLFRQYNHHHHYHHNLHRHQSFLPIQVTSPNVVYEPFYMPHNNLGYHAQHTQVPLPRSSKRRSPRATKPNAPDEAGFMLKQRPESVVAFAGGNNTMNREQDEIVSCRNYSYQETLDLFPLHPTGILQERIDTSGTATCLASTACTSSSSASAVDRLYFDFFA</sequence>
<comment type="caution">
    <text evidence="1">The sequence shown here is derived from an EMBL/GenBank/DDBJ whole genome shotgun (WGS) entry which is preliminary data.</text>
</comment>
<proteinExistence type="predicted"/>
<organism evidence="1 2">
    <name type="scientific">Cichorium intybus</name>
    <name type="common">Chicory</name>
    <dbReference type="NCBI Taxonomy" id="13427"/>
    <lineage>
        <taxon>Eukaryota</taxon>
        <taxon>Viridiplantae</taxon>
        <taxon>Streptophyta</taxon>
        <taxon>Embryophyta</taxon>
        <taxon>Tracheophyta</taxon>
        <taxon>Spermatophyta</taxon>
        <taxon>Magnoliopsida</taxon>
        <taxon>eudicotyledons</taxon>
        <taxon>Gunneridae</taxon>
        <taxon>Pentapetalae</taxon>
        <taxon>asterids</taxon>
        <taxon>campanulids</taxon>
        <taxon>Asterales</taxon>
        <taxon>Asteraceae</taxon>
        <taxon>Cichorioideae</taxon>
        <taxon>Cichorieae</taxon>
        <taxon>Cichoriinae</taxon>
        <taxon>Cichorium</taxon>
    </lineage>
</organism>
<accession>A0ACB9GH21</accession>